<dbReference type="InterPro" id="IPR020846">
    <property type="entry name" value="MFS_dom"/>
</dbReference>
<proteinExistence type="predicted"/>
<feature type="transmembrane region" description="Helical" evidence="6">
    <location>
        <begin position="144"/>
        <end position="165"/>
    </location>
</feature>
<feature type="transmembrane region" description="Helical" evidence="6">
    <location>
        <begin position="85"/>
        <end position="103"/>
    </location>
</feature>
<feature type="domain" description="Major facilitator superfamily (MFS) profile" evidence="7">
    <location>
        <begin position="19"/>
        <end position="400"/>
    </location>
</feature>
<evidence type="ECO:0000313" key="8">
    <source>
        <dbReference type="EMBL" id="KRN33687.1"/>
    </source>
</evidence>
<dbReference type="STRING" id="1123500.GCA_000420365_00009"/>
<reference evidence="8 9" key="1">
    <citation type="journal article" date="2015" name="Genome Announc.">
        <title>Expanding the biotechnology potential of lactobacilli through comparative genomics of 213 strains and associated genera.</title>
        <authorList>
            <person name="Sun Z."/>
            <person name="Harris H.M."/>
            <person name="McCann A."/>
            <person name="Guo C."/>
            <person name="Argimon S."/>
            <person name="Zhang W."/>
            <person name="Yang X."/>
            <person name="Jeffery I.B."/>
            <person name="Cooney J.C."/>
            <person name="Kagawa T.F."/>
            <person name="Liu W."/>
            <person name="Song Y."/>
            <person name="Salvetti E."/>
            <person name="Wrobel A."/>
            <person name="Rasinkangas P."/>
            <person name="Parkhill J."/>
            <person name="Rea M.C."/>
            <person name="O'Sullivan O."/>
            <person name="Ritari J."/>
            <person name="Douillard F.P."/>
            <person name="Paul Ross R."/>
            <person name="Yang R."/>
            <person name="Briner A.E."/>
            <person name="Felis G.E."/>
            <person name="de Vos W.M."/>
            <person name="Barrangou R."/>
            <person name="Klaenhammer T.R."/>
            <person name="Caufield P.W."/>
            <person name="Cui Y."/>
            <person name="Zhang H."/>
            <person name="O'Toole P.W."/>
        </authorList>
    </citation>
    <scope>NUCLEOTIDE SEQUENCE [LARGE SCALE GENOMIC DNA]</scope>
    <source>
        <strain evidence="8 9">DSM 20190</strain>
    </source>
</reference>
<dbReference type="SUPFAM" id="SSF103473">
    <property type="entry name" value="MFS general substrate transporter"/>
    <property type="match status" value="1"/>
</dbReference>
<feature type="transmembrane region" description="Helical" evidence="6">
    <location>
        <begin position="377"/>
        <end position="401"/>
    </location>
</feature>
<dbReference type="InParanoid" id="A0A0R2G851"/>
<evidence type="ECO:0000256" key="1">
    <source>
        <dbReference type="ARBA" id="ARBA00004651"/>
    </source>
</evidence>
<feature type="transmembrane region" description="Helical" evidence="6">
    <location>
        <begin position="352"/>
        <end position="371"/>
    </location>
</feature>
<evidence type="ECO:0000256" key="5">
    <source>
        <dbReference type="ARBA" id="ARBA00023136"/>
    </source>
</evidence>
<evidence type="ECO:0000256" key="4">
    <source>
        <dbReference type="ARBA" id="ARBA00022989"/>
    </source>
</evidence>
<organism evidence="8 9">
    <name type="scientific">Weissella halotolerans DSM 20190</name>
    <dbReference type="NCBI Taxonomy" id="1123500"/>
    <lineage>
        <taxon>Bacteria</taxon>
        <taxon>Bacillati</taxon>
        <taxon>Bacillota</taxon>
        <taxon>Bacilli</taxon>
        <taxon>Lactobacillales</taxon>
        <taxon>Lactobacillaceae</taxon>
        <taxon>Weissella</taxon>
    </lineage>
</organism>
<evidence type="ECO:0000256" key="3">
    <source>
        <dbReference type="ARBA" id="ARBA00022692"/>
    </source>
</evidence>
<dbReference type="GO" id="GO:0046943">
    <property type="term" value="F:carboxylic acid transmembrane transporter activity"/>
    <property type="evidence" value="ECO:0007669"/>
    <property type="project" value="TreeGrafter"/>
</dbReference>
<dbReference type="Pfam" id="PF07690">
    <property type="entry name" value="MFS_1"/>
    <property type="match status" value="1"/>
</dbReference>
<dbReference type="eggNOG" id="COG2814">
    <property type="taxonomic scope" value="Bacteria"/>
</dbReference>
<dbReference type="Gene3D" id="1.20.1250.20">
    <property type="entry name" value="MFS general substrate transporter like domains"/>
    <property type="match status" value="2"/>
</dbReference>
<feature type="transmembrane region" description="Helical" evidence="6">
    <location>
        <begin position="171"/>
        <end position="188"/>
    </location>
</feature>
<comment type="caution">
    <text evidence="8">The sequence shown here is derived from an EMBL/GenBank/DDBJ whole genome shotgun (WGS) entry which is preliminary data.</text>
</comment>
<protein>
    <submittedName>
        <fullName evidence="8">Transporter, major facilitator family protein</fullName>
    </submittedName>
</protein>
<evidence type="ECO:0000313" key="9">
    <source>
        <dbReference type="Proteomes" id="UP000051296"/>
    </source>
</evidence>
<dbReference type="InterPro" id="IPR036259">
    <property type="entry name" value="MFS_trans_sf"/>
</dbReference>
<keyword evidence="4 6" id="KW-1133">Transmembrane helix</keyword>
<feature type="transmembrane region" description="Helical" evidence="6">
    <location>
        <begin position="262"/>
        <end position="283"/>
    </location>
</feature>
<dbReference type="PANTHER" id="PTHR23508:SF10">
    <property type="entry name" value="CARBOXYLIC ACID TRANSPORTER PROTEIN HOMOLOG"/>
    <property type="match status" value="1"/>
</dbReference>
<dbReference type="PATRIC" id="fig|1123500.6.peg.496"/>
<evidence type="ECO:0000256" key="6">
    <source>
        <dbReference type="SAM" id="Phobius"/>
    </source>
</evidence>
<dbReference type="Proteomes" id="UP000051296">
    <property type="component" value="Unassembled WGS sequence"/>
</dbReference>
<keyword evidence="9" id="KW-1185">Reference proteome</keyword>
<feature type="transmembrane region" description="Helical" evidence="6">
    <location>
        <begin position="221"/>
        <end position="242"/>
    </location>
</feature>
<sequence length="411" mass="44230">MMQMQKTSIMTLTRQQKWVVGSTAAGFMLENMDMMFVSFALSSMMIDLHLTGGQAGLISSITNLGMLIGGIIFGLLADRIGRIKTFNWTIFIFAFGTALMYFVKDIQQVYWLRFLTGLGAGGEYGVAMALIAENFPPNKVGRMTSIGAIGGQMGAILAALLAALVLAQASWHVLFLFGLLPVGLTFFVRRHVKESARFAQPKAAFKTANISLKPLFSTAKVTYQTLALMLMAIVQIAGYFGLMNWLPTMMQKRLGLTVAGSSLWMVATILGMSLGMLVFGTILDRLGPRLAFGAFLIGSALMVFALTLADNMVTLTLAGAAVGFFSNGMFGGYGAVISRLYPLEIRATANNVIVNVGRAIGGFSSVVIGLLMAKHSIFFVMACLSAMYMLSLFVMLTVPGIRGLTPGKIKD</sequence>
<name>A0A0R2G851_9LACO</name>
<dbReference type="AlphaFoldDB" id="A0A0R2G851"/>
<keyword evidence="2" id="KW-0813">Transport</keyword>
<accession>A0A0R2G851</accession>
<keyword evidence="5 6" id="KW-0472">Membrane</keyword>
<comment type="subcellular location">
    <subcellularLocation>
        <location evidence="1">Cell membrane</location>
        <topology evidence="1">Multi-pass membrane protein</topology>
    </subcellularLocation>
</comment>
<keyword evidence="3 6" id="KW-0812">Transmembrane</keyword>
<feature type="transmembrane region" description="Helical" evidence="6">
    <location>
        <begin position="56"/>
        <end position="76"/>
    </location>
</feature>
<dbReference type="GO" id="GO:0005886">
    <property type="term" value="C:plasma membrane"/>
    <property type="evidence" value="ECO:0007669"/>
    <property type="project" value="UniProtKB-SubCell"/>
</dbReference>
<dbReference type="PROSITE" id="PS50850">
    <property type="entry name" value="MFS"/>
    <property type="match status" value="1"/>
</dbReference>
<feature type="transmembrane region" description="Helical" evidence="6">
    <location>
        <begin position="315"/>
        <end position="340"/>
    </location>
</feature>
<gene>
    <name evidence="8" type="ORF">IV68_GL000495</name>
</gene>
<dbReference type="PANTHER" id="PTHR23508">
    <property type="entry name" value="CARBOXYLIC ACID TRANSPORTER PROTEIN HOMOLOG"/>
    <property type="match status" value="1"/>
</dbReference>
<dbReference type="InterPro" id="IPR011701">
    <property type="entry name" value="MFS"/>
</dbReference>
<feature type="transmembrane region" description="Helical" evidence="6">
    <location>
        <begin position="290"/>
        <end position="309"/>
    </location>
</feature>
<evidence type="ECO:0000259" key="7">
    <source>
        <dbReference type="PROSITE" id="PS50850"/>
    </source>
</evidence>
<dbReference type="EMBL" id="JQAX01000001">
    <property type="protein sequence ID" value="KRN33687.1"/>
    <property type="molecule type" value="Genomic_DNA"/>
</dbReference>
<feature type="transmembrane region" description="Helical" evidence="6">
    <location>
        <begin position="109"/>
        <end position="132"/>
    </location>
</feature>
<evidence type="ECO:0000256" key="2">
    <source>
        <dbReference type="ARBA" id="ARBA00022448"/>
    </source>
</evidence>